<dbReference type="PROSITE" id="PS50600">
    <property type="entry name" value="ULP_PROTEASE"/>
    <property type="match status" value="1"/>
</dbReference>
<dbReference type="PANTHER" id="PTHR46468:SF1">
    <property type="entry name" value="SENTRIN-SPECIFIC PROTEASE 8"/>
    <property type="match status" value="1"/>
</dbReference>
<evidence type="ECO:0000313" key="6">
    <source>
        <dbReference type="EMBL" id="PWA98878.1"/>
    </source>
</evidence>
<dbReference type="Proteomes" id="UP000245207">
    <property type="component" value="Unassembled WGS sequence"/>
</dbReference>
<dbReference type="InterPro" id="IPR044613">
    <property type="entry name" value="Nep1/2-like"/>
</dbReference>
<keyword evidence="7" id="KW-1185">Reference proteome</keyword>
<dbReference type="GO" id="GO:0008234">
    <property type="term" value="F:cysteine-type peptidase activity"/>
    <property type="evidence" value="ECO:0007669"/>
    <property type="project" value="UniProtKB-KW"/>
</dbReference>
<evidence type="ECO:0000259" key="5">
    <source>
        <dbReference type="PROSITE" id="PS50600"/>
    </source>
</evidence>
<keyword evidence="3" id="KW-0378">Hydrolase</keyword>
<keyword evidence="2" id="KW-0645">Protease</keyword>
<evidence type="ECO:0000256" key="4">
    <source>
        <dbReference type="ARBA" id="ARBA00022807"/>
    </source>
</evidence>
<sequence length="231" mass="26624">MAKISSEEIILRYNDSVIRQSDLVTLNGPKWLNDRIIEFYFSYLSSFYPSKHILLVPPAITYWIMNCPDTNSLKDFLKPLNLPSKKLIIFPVNNNDDMSRADGGNHWSLLAYEKTDNLFVHHDSLGDMNKSHAKCLYNTLVPYIGASYPIPSYFEYECGPLQDNGYDCGLYVLATTKVICDWYDSYLKEIGHLWFSLVWEQVNTSTVSGLRKEILEVIKSMKGERIYDFSG</sequence>
<dbReference type="Gene3D" id="3.40.395.10">
    <property type="entry name" value="Adenoviral Proteinase, Chain A"/>
    <property type="match status" value="1"/>
</dbReference>
<dbReference type="GO" id="GO:0019784">
    <property type="term" value="F:deNEDDylase activity"/>
    <property type="evidence" value="ECO:0007669"/>
    <property type="project" value="InterPro"/>
</dbReference>
<comment type="similarity">
    <text evidence="1">Belongs to the peptidase C48 family.</text>
</comment>
<evidence type="ECO:0000313" key="7">
    <source>
        <dbReference type="Proteomes" id="UP000245207"/>
    </source>
</evidence>
<reference evidence="6 7" key="1">
    <citation type="journal article" date="2018" name="Mol. Plant">
        <title>The genome of Artemisia annua provides insight into the evolution of Asteraceae family and artemisinin biosynthesis.</title>
        <authorList>
            <person name="Shen Q."/>
            <person name="Zhang L."/>
            <person name="Liao Z."/>
            <person name="Wang S."/>
            <person name="Yan T."/>
            <person name="Shi P."/>
            <person name="Liu M."/>
            <person name="Fu X."/>
            <person name="Pan Q."/>
            <person name="Wang Y."/>
            <person name="Lv Z."/>
            <person name="Lu X."/>
            <person name="Zhang F."/>
            <person name="Jiang W."/>
            <person name="Ma Y."/>
            <person name="Chen M."/>
            <person name="Hao X."/>
            <person name="Li L."/>
            <person name="Tang Y."/>
            <person name="Lv G."/>
            <person name="Zhou Y."/>
            <person name="Sun X."/>
            <person name="Brodelius P.E."/>
            <person name="Rose J.K.C."/>
            <person name="Tang K."/>
        </authorList>
    </citation>
    <scope>NUCLEOTIDE SEQUENCE [LARGE SCALE GENOMIC DNA]</scope>
    <source>
        <strain evidence="7">cv. Huhao1</strain>
        <tissue evidence="6">Leaf</tissue>
    </source>
</reference>
<evidence type="ECO:0000256" key="1">
    <source>
        <dbReference type="ARBA" id="ARBA00005234"/>
    </source>
</evidence>
<name>A0A2U1QLK9_ARTAN</name>
<dbReference type="STRING" id="35608.A0A2U1QLK9"/>
<keyword evidence="4" id="KW-0788">Thiol protease</keyword>
<feature type="domain" description="Ubiquitin-like protease family profile" evidence="5">
    <location>
        <begin position="16"/>
        <end position="179"/>
    </location>
</feature>
<evidence type="ECO:0000256" key="2">
    <source>
        <dbReference type="ARBA" id="ARBA00022670"/>
    </source>
</evidence>
<comment type="caution">
    <text evidence="6">The sequence shown here is derived from an EMBL/GenBank/DDBJ whole genome shotgun (WGS) entry which is preliminary data.</text>
</comment>
<protein>
    <submittedName>
        <fullName evidence="6">Peptidase C48, SUMO/Sentrin/Ubl1</fullName>
    </submittedName>
</protein>
<dbReference type="Pfam" id="PF02902">
    <property type="entry name" value="Peptidase_C48"/>
    <property type="match status" value="1"/>
</dbReference>
<dbReference type="GO" id="GO:0006508">
    <property type="term" value="P:proteolysis"/>
    <property type="evidence" value="ECO:0007669"/>
    <property type="project" value="UniProtKB-KW"/>
</dbReference>
<dbReference type="InterPro" id="IPR038765">
    <property type="entry name" value="Papain-like_cys_pep_sf"/>
</dbReference>
<dbReference type="InterPro" id="IPR003653">
    <property type="entry name" value="Peptidase_C48_C"/>
</dbReference>
<accession>A0A2U1QLK9</accession>
<dbReference type="SUPFAM" id="SSF54001">
    <property type="entry name" value="Cysteine proteinases"/>
    <property type="match status" value="1"/>
</dbReference>
<dbReference type="PANTHER" id="PTHR46468">
    <property type="entry name" value="SENTRIN-SPECIFIC PROTEASE 8"/>
    <property type="match status" value="1"/>
</dbReference>
<dbReference type="EMBL" id="PKPP01000045">
    <property type="protein sequence ID" value="PWA98878.1"/>
    <property type="molecule type" value="Genomic_DNA"/>
</dbReference>
<evidence type="ECO:0000256" key="3">
    <source>
        <dbReference type="ARBA" id="ARBA00022801"/>
    </source>
</evidence>
<dbReference type="GO" id="GO:0000338">
    <property type="term" value="P:protein deneddylation"/>
    <property type="evidence" value="ECO:0007669"/>
    <property type="project" value="TreeGrafter"/>
</dbReference>
<proteinExistence type="inferred from homology"/>
<dbReference type="AlphaFoldDB" id="A0A2U1QLK9"/>
<organism evidence="6 7">
    <name type="scientific">Artemisia annua</name>
    <name type="common">Sweet wormwood</name>
    <dbReference type="NCBI Taxonomy" id="35608"/>
    <lineage>
        <taxon>Eukaryota</taxon>
        <taxon>Viridiplantae</taxon>
        <taxon>Streptophyta</taxon>
        <taxon>Embryophyta</taxon>
        <taxon>Tracheophyta</taxon>
        <taxon>Spermatophyta</taxon>
        <taxon>Magnoliopsida</taxon>
        <taxon>eudicotyledons</taxon>
        <taxon>Gunneridae</taxon>
        <taxon>Pentapetalae</taxon>
        <taxon>asterids</taxon>
        <taxon>campanulids</taxon>
        <taxon>Asterales</taxon>
        <taxon>Asteraceae</taxon>
        <taxon>Asteroideae</taxon>
        <taxon>Anthemideae</taxon>
        <taxon>Artemisiinae</taxon>
        <taxon>Artemisia</taxon>
    </lineage>
</organism>
<gene>
    <name evidence="6" type="ORF">CTI12_AA014620</name>
</gene>
<dbReference type="OrthoDB" id="5065855at2759"/>